<dbReference type="GO" id="GO:0005524">
    <property type="term" value="F:ATP binding"/>
    <property type="evidence" value="ECO:0007669"/>
    <property type="project" value="UniProtKB-KW"/>
</dbReference>
<dbReference type="Gene3D" id="2.40.100.10">
    <property type="entry name" value="Cyclophilin-like"/>
    <property type="match status" value="2"/>
</dbReference>
<evidence type="ECO:0000256" key="3">
    <source>
        <dbReference type="ARBA" id="ARBA00022840"/>
    </source>
</evidence>
<dbReference type="AlphaFoldDB" id="A0A975PBV4"/>
<gene>
    <name evidence="6" type="ORF">KM031_18605</name>
</gene>
<dbReference type="RefSeq" id="WP_215505650.1">
    <property type="nucleotide sequence ID" value="NZ_CP076363.1"/>
</dbReference>
<evidence type="ECO:0000256" key="2">
    <source>
        <dbReference type="ARBA" id="ARBA00022801"/>
    </source>
</evidence>
<dbReference type="Pfam" id="PF02626">
    <property type="entry name" value="CT_A_B"/>
    <property type="match status" value="1"/>
</dbReference>
<dbReference type="InterPro" id="IPR003833">
    <property type="entry name" value="CT_C_D"/>
</dbReference>
<dbReference type="SUPFAM" id="SSF50891">
    <property type="entry name" value="Cyclophilin-like"/>
    <property type="match status" value="2"/>
</dbReference>
<dbReference type="Gene3D" id="3.30.1360.40">
    <property type="match status" value="1"/>
</dbReference>
<dbReference type="InterPro" id="IPR052708">
    <property type="entry name" value="PxpC"/>
</dbReference>
<dbReference type="GO" id="GO:0016787">
    <property type="term" value="F:hydrolase activity"/>
    <property type="evidence" value="ECO:0007669"/>
    <property type="project" value="UniProtKB-KW"/>
</dbReference>
<evidence type="ECO:0000259" key="5">
    <source>
        <dbReference type="SMART" id="SM00797"/>
    </source>
</evidence>
<feature type="domain" description="Carboxyltransferase" evidence="5">
    <location>
        <begin position="245"/>
        <end position="525"/>
    </location>
</feature>
<proteinExistence type="predicted"/>
<keyword evidence="1" id="KW-0547">Nucleotide-binding</keyword>
<keyword evidence="6" id="KW-0614">Plasmid</keyword>
<evidence type="ECO:0000313" key="7">
    <source>
        <dbReference type="Proteomes" id="UP000679352"/>
    </source>
</evidence>
<dbReference type="SMART" id="SM00796">
    <property type="entry name" value="AHS1"/>
    <property type="match status" value="1"/>
</dbReference>
<keyword evidence="2" id="KW-0378">Hydrolase</keyword>
<dbReference type="SMART" id="SM00797">
    <property type="entry name" value="AHS2"/>
    <property type="match status" value="1"/>
</dbReference>
<reference evidence="6" key="1">
    <citation type="submission" date="2021-06" db="EMBL/GenBank/DDBJ databases">
        <authorList>
            <person name="Lee C.-S."/>
            <person name="Jin L."/>
        </authorList>
    </citation>
    <scope>NUCLEOTIDE SEQUENCE</scope>
    <source>
        <strain evidence="6">Con5</strain>
        <plasmid evidence="6">p2</plasmid>
    </source>
</reference>
<dbReference type="PANTHER" id="PTHR43309:SF3">
    <property type="entry name" value="5-OXOPROLINASE SUBUNIT C"/>
    <property type="match status" value="1"/>
</dbReference>
<keyword evidence="3" id="KW-0067">ATP-binding</keyword>
<sequence>MRFLPIGPQTLLVELADLAASQALFDALNADPVAGVTEIIPAARTLMIRTAPGVAADSALAAAILARAPSADAPRAAVQTEVIELPMRYDGEDLADVAQHMGLSVAEVIAAHQAALWQVAFCGFAPGFAYMTCDDPRFDLPRRPAPRTRIPAGSVALAGRFGGIYPQASPGGWQLIGTTDVPMWDLTRDPPALLRPGQRVRFVERAAQVRSAAVPLPAPATEGLHVLATAFPILMQDEGRPGQGGQGVSASGALDIGALRRANRRVGNPANAAALEITLGPVRLRADHAVTVALEGAADRAEIETAGRRLPADLSRPVALDPGESLLIHPPVAGMRSYLALRGGFAVAPVLGSAATDTLANVGPAPILAGDVVPLAHAPAGAVEPDLRLPRALPAPGQIVTLPVTLGPRTDWFSPAVVAQFLSQEWEVTAQSSRVGIRLAGAVPIRRDDAAELPSEGTETGAIQVPHSGQPVLFLADHPLTGGYPVIATLLPEALDLAAQIPPGARIRFTAARPFAPIQPDASQA</sequence>
<dbReference type="EMBL" id="CP076363">
    <property type="protein sequence ID" value="QWK92773.1"/>
    <property type="molecule type" value="Genomic_DNA"/>
</dbReference>
<protein>
    <submittedName>
        <fullName evidence="6">Carboxyltransferase domain-containing protein</fullName>
    </submittedName>
</protein>
<dbReference type="InterPro" id="IPR003778">
    <property type="entry name" value="CT_A_B"/>
</dbReference>
<geneLocation type="plasmid" evidence="6 7">
    <name>p2</name>
</geneLocation>
<feature type="domain" description="Carboxyltransferase" evidence="4">
    <location>
        <begin position="1"/>
        <end position="194"/>
    </location>
</feature>
<dbReference type="Pfam" id="PF02682">
    <property type="entry name" value="CT_C_D"/>
    <property type="match status" value="1"/>
</dbReference>
<dbReference type="PANTHER" id="PTHR43309">
    <property type="entry name" value="5-OXOPROLINASE SUBUNIT C"/>
    <property type="match status" value="1"/>
</dbReference>
<evidence type="ECO:0000313" key="6">
    <source>
        <dbReference type="EMBL" id="QWK92773.1"/>
    </source>
</evidence>
<evidence type="ECO:0000256" key="1">
    <source>
        <dbReference type="ARBA" id="ARBA00022741"/>
    </source>
</evidence>
<name>A0A975PBV4_9RHOB</name>
<dbReference type="SUPFAM" id="SSF160467">
    <property type="entry name" value="PH0987 N-terminal domain-like"/>
    <property type="match status" value="1"/>
</dbReference>
<dbReference type="InterPro" id="IPR029000">
    <property type="entry name" value="Cyclophilin-like_dom_sf"/>
</dbReference>
<accession>A0A975PBV4</accession>
<dbReference type="Proteomes" id="UP000679352">
    <property type="component" value="Plasmid p2"/>
</dbReference>
<keyword evidence="7" id="KW-1185">Reference proteome</keyword>
<organism evidence="6 7">
    <name type="scientific">Gemmobacter fulvus</name>
    <dbReference type="NCBI Taxonomy" id="2840474"/>
    <lineage>
        <taxon>Bacteria</taxon>
        <taxon>Pseudomonadati</taxon>
        <taxon>Pseudomonadota</taxon>
        <taxon>Alphaproteobacteria</taxon>
        <taxon>Rhodobacterales</taxon>
        <taxon>Paracoccaceae</taxon>
        <taxon>Gemmobacter</taxon>
    </lineage>
</organism>
<evidence type="ECO:0000259" key="4">
    <source>
        <dbReference type="SMART" id="SM00796"/>
    </source>
</evidence>
<dbReference type="KEGG" id="gfu:KM031_18605"/>